<dbReference type="PANTHER" id="PTHR23135:SF4">
    <property type="entry name" value="UDP-N-ACETYLMURAMOYL-L-ALANYL-D-GLUTAMATE--2,6-DIAMINOPIMELATE LIGASE MURE HOMOLOG, CHLOROPLASTIC"/>
    <property type="match status" value="1"/>
</dbReference>
<evidence type="ECO:0000256" key="13">
    <source>
        <dbReference type="ARBA" id="ARBA00056782"/>
    </source>
</evidence>
<evidence type="ECO:0000256" key="15">
    <source>
        <dbReference type="ARBA" id="ARBA00072883"/>
    </source>
</evidence>
<dbReference type="GO" id="GO:0051301">
    <property type="term" value="P:cell division"/>
    <property type="evidence" value="ECO:0007669"/>
    <property type="project" value="UniProtKB-KW"/>
</dbReference>
<feature type="binding site" evidence="19">
    <location>
        <position position="376"/>
    </location>
    <ligand>
        <name>meso-2,6-diaminopimelate</name>
        <dbReference type="ChEBI" id="CHEBI:57791"/>
    </ligand>
</feature>
<evidence type="ECO:0000259" key="21">
    <source>
        <dbReference type="Pfam" id="PF01225"/>
    </source>
</evidence>
<dbReference type="InterPro" id="IPR013221">
    <property type="entry name" value="Mur_ligase_cen"/>
</dbReference>
<dbReference type="Gene3D" id="3.40.1390.10">
    <property type="entry name" value="MurE/MurF, N-terminal domain"/>
    <property type="match status" value="1"/>
</dbReference>
<sequence>MELSKLLTGLNYVCVKGNEHQEVDHMIYDSRIKTNAGLFIAIEGFKTDGHQFIEAAIANGAKAILVQKDVEIKEDVTIIKVEDTRLAMALVANNAYGHPSKQFELVGVTGTNGKTSITFLLGQILEAYHKKIGIIGTIENRIGSQILKAERTTPESLDLQALFKKMVESQVDTTLMEVSSHALALSRVAGSDFKVGIFTNLTQDHLDFHQTMENYAAAKAKLFTMCETGIVNKDSDYINEIIKGATCNLVTYAIDKDADYKATNVIITAAGVEYTLVCDQGTFKVDVPIPGKFTVYNTLAVIAAARALEIPMTHILATLKIAKGVPGRVQAFKSIKGYSVLVDYAHTPDGLENVLSTIKEFAQGHIITVFGCGGDRDKTKRPIMGKIAATYSDHVFITSDNPRTEDPLLILDEVEVGVKAITDNYVKVEDRKAAIEMALSEAKAEDVVLIAGKGHENYQILKDRIIHFDDSEIVNAYLQGEIE</sequence>
<dbReference type="KEGG" id="cle:Clole_2334"/>
<dbReference type="HAMAP" id="MF_00208">
    <property type="entry name" value="MurE"/>
    <property type="match status" value="1"/>
</dbReference>
<keyword evidence="9 19" id="KW-0573">Peptidoglycan synthesis</keyword>
<reference evidence="24 25" key="1">
    <citation type="journal article" date="2011" name="J. Bacteriol.">
        <title>Complete genome sequence of the cellulose-degrading bacterium Cellulosilyticum lentocellum.</title>
        <authorList>
            <consortium name="US DOE Joint Genome Institute"/>
            <person name="Miller D.A."/>
            <person name="Suen G."/>
            <person name="Bruce D."/>
            <person name="Copeland A."/>
            <person name="Cheng J.F."/>
            <person name="Detter C."/>
            <person name="Goodwin L.A."/>
            <person name="Han C.S."/>
            <person name="Hauser L.J."/>
            <person name="Land M.L."/>
            <person name="Lapidus A."/>
            <person name="Lucas S."/>
            <person name="Meincke L."/>
            <person name="Pitluck S."/>
            <person name="Tapia R."/>
            <person name="Teshima H."/>
            <person name="Woyke T."/>
            <person name="Fox B.G."/>
            <person name="Angert E.R."/>
            <person name="Currie C.R."/>
        </authorList>
    </citation>
    <scope>NUCLEOTIDE SEQUENCE [LARGE SCALE GENOMIC DNA]</scope>
    <source>
        <strain evidence="25">ATCC 49066 / DSM 5427 / NCIMB 11756 / RHM5</strain>
    </source>
</reference>
<dbReference type="Pfam" id="PF02875">
    <property type="entry name" value="Mur_ligase_C"/>
    <property type="match status" value="1"/>
</dbReference>
<dbReference type="InterPro" id="IPR000713">
    <property type="entry name" value="Mur_ligase_N"/>
</dbReference>
<evidence type="ECO:0000256" key="11">
    <source>
        <dbReference type="ARBA" id="ARBA00023316"/>
    </source>
</evidence>
<dbReference type="SUPFAM" id="SSF53623">
    <property type="entry name" value="MurD-like peptide ligases, catalytic domain"/>
    <property type="match status" value="1"/>
</dbReference>
<evidence type="ECO:0000256" key="10">
    <source>
        <dbReference type="ARBA" id="ARBA00023306"/>
    </source>
</evidence>
<comment type="function">
    <text evidence="13 19">Catalyzes the addition of meso-diaminopimelic acid to the nucleotide precursor UDP-N-acetylmuramoyl-L-alanyl-D-glutamate (UMAG) in the biosynthesis of bacterial cell-wall peptidoglycan.</text>
</comment>
<feature type="binding site" evidence="19">
    <location>
        <begin position="152"/>
        <end position="153"/>
    </location>
    <ligand>
        <name>UDP-N-acetyl-alpha-D-muramoyl-L-alanyl-D-glutamate</name>
        <dbReference type="ChEBI" id="CHEBI:83900"/>
    </ligand>
</feature>
<dbReference type="GO" id="GO:0004326">
    <property type="term" value="F:tetrahydrofolylpolyglutamate synthase activity"/>
    <property type="evidence" value="ECO:0007669"/>
    <property type="project" value="InterPro"/>
</dbReference>
<dbReference type="RefSeq" id="WP_013657336.1">
    <property type="nucleotide sequence ID" value="NC_015275.1"/>
</dbReference>
<keyword evidence="7 19" id="KW-0067">ATP-binding</keyword>
<evidence type="ECO:0000256" key="20">
    <source>
        <dbReference type="RuleBase" id="RU004135"/>
    </source>
</evidence>
<evidence type="ECO:0000256" key="9">
    <source>
        <dbReference type="ARBA" id="ARBA00022984"/>
    </source>
</evidence>
<dbReference type="SUPFAM" id="SSF53244">
    <property type="entry name" value="MurD-like peptide ligases, peptide-binding domain"/>
    <property type="match status" value="1"/>
</dbReference>
<accession>F2JSA5</accession>
<feature type="binding site" evidence="19">
    <location>
        <begin position="110"/>
        <end position="116"/>
    </location>
    <ligand>
        <name>ATP</name>
        <dbReference type="ChEBI" id="CHEBI:30616"/>
    </ligand>
</feature>
<evidence type="ECO:0000259" key="22">
    <source>
        <dbReference type="Pfam" id="PF02875"/>
    </source>
</evidence>
<dbReference type="Proteomes" id="UP000008467">
    <property type="component" value="Chromosome"/>
</dbReference>
<keyword evidence="4 19" id="KW-0436">Ligase</keyword>
<dbReference type="InterPro" id="IPR004101">
    <property type="entry name" value="Mur_ligase_C"/>
</dbReference>
<feature type="binding site" evidence="19">
    <location>
        <position position="456"/>
    </location>
    <ligand>
        <name>meso-2,6-diaminopimelate</name>
        <dbReference type="ChEBI" id="CHEBI:57791"/>
    </ligand>
</feature>
<feature type="domain" description="Mur ligase N-terminal catalytic" evidence="21">
    <location>
        <begin position="27"/>
        <end position="95"/>
    </location>
</feature>
<comment type="pathway">
    <text evidence="1 19 20">Cell wall biogenesis; peptidoglycan biosynthesis.</text>
</comment>
<dbReference type="GO" id="GO:0071555">
    <property type="term" value="P:cell wall organization"/>
    <property type="evidence" value="ECO:0007669"/>
    <property type="project" value="UniProtKB-KW"/>
</dbReference>
<evidence type="ECO:0000256" key="12">
    <source>
        <dbReference type="ARBA" id="ARBA00050251"/>
    </source>
</evidence>
<dbReference type="Pfam" id="PF01225">
    <property type="entry name" value="Mur_ligase"/>
    <property type="match status" value="1"/>
</dbReference>
<evidence type="ECO:0000256" key="19">
    <source>
        <dbReference type="HAMAP-Rule" id="MF_00208"/>
    </source>
</evidence>
<organism evidence="24 25">
    <name type="scientific">Cellulosilyticum lentocellum (strain ATCC 49066 / DSM 5427 / NCIMB 11756 / RHM5)</name>
    <name type="common">Clostridium lentocellum</name>
    <dbReference type="NCBI Taxonomy" id="642492"/>
    <lineage>
        <taxon>Bacteria</taxon>
        <taxon>Bacillati</taxon>
        <taxon>Bacillota</taxon>
        <taxon>Clostridia</taxon>
        <taxon>Lachnospirales</taxon>
        <taxon>Cellulosilyticaceae</taxon>
        <taxon>Cellulosilyticum</taxon>
    </lineage>
</organism>
<evidence type="ECO:0000256" key="17">
    <source>
        <dbReference type="ARBA" id="ARBA00076158"/>
    </source>
</evidence>
<keyword evidence="6 19" id="KW-0547">Nucleotide-binding</keyword>
<evidence type="ECO:0000256" key="14">
    <source>
        <dbReference type="ARBA" id="ARBA00066633"/>
    </source>
</evidence>
<comment type="PTM">
    <text evidence="19">Carboxylation is probably crucial for Mg(2+) binding and, consequently, for the gamma-phosphate positioning of ATP.</text>
</comment>
<dbReference type="InterPro" id="IPR035911">
    <property type="entry name" value="MurE/MurF_N"/>
</dbReference>
<dbReference type="GO" id="GO:0000287">
    <property type="term" value="F:magnesium ion binding"/>
    <property type="evidence" value="ECO:0007669"/>
    <property type="project" value="UniProtKB-UniRule"/>
</dbReference>
<evidence type="ECO:0000256" key="18">
    <source>
        <dbReference type="ARBA" id="ARBA00081560"/>
    </source>
</evidence>
<feature type="short sequence motif" description="Meso-diaminopimelate recognition motif" evidence="19">
    <location>
        <begin position="400"/>
        <end position="403"/>
    </location>
</feature>
<dbReference type="eggNOG" id="COG0769">
    <property type="taxonomic scope" value="Bacteria"/>
</dbReference>
<dbReference type="PANTHER" id="PTHR23135">
    <property type="entry name" value="MUR LIGASE FAMILY MEMBER"/>
    <property type="match status" value="1"/>
</dbReference>
<dbReference type="InterPro" id="IPR036565">
    <property type="entry name" value="Mur-like_cat_sf"/>
</dbReference>
<dbReference type="HOGENOM" id="CLU_022291_4_1_9"/>
<evidence type="ECO:0000256" key="7">
    <source>
        <dbReference type="ARBA" id="ARBA00022840"/>
    </source>
</evidence>
<dbReference type="Gene3D" id="3.40.1190.10">
    <property type="entry name" value="Mur-like, catalytic domain"/>
    <property type="match status" value="1"/>
</dbReference>
<comment type="cofactor">
    <cofactor evidence="19">
        <name>Mg(2+)</name>
        <dbReference type="ChEBI" id="CHEBI:18420"/>
    </cofactor>
</comment>
<dbReference type="GO" id="GO:0008360">
    <property type="term" value="P:regulation of cell shape"/>
    <property type="evidence" value="ECO:0007669"/>
    <property type="project" value="UniProtKB-KW"/>
</dbReference>
<dbReference type="EMBL" id="CP002582">
    <property type="protein sequence ID" value="ADZ84042.1"/>
    <property type="molecule type" value="Genomic_DNA"/>
</dbReference>
<comment type="caution">
    <text evidence="19">Lacks conserved residue(s) required for the propagation of feature annotation.</text>
</comment>
<keyword evidence="5 19" id="KW-0132">Cell division</keyword>
<feature type="modified residue" description="N6-carboxylysine" evidence="19">
    <location>
        <position position="219"/>
    </location>
</feature>
<dbReference type="EC" id="6.3.2.13" evidence="14 19"/>
<dbReference type="UniPathway" id="UPA00219"/>
<dbReference type="GO" id="GO:0008765">
    <property type="term" value="F:UDP-N-acetylmuramoylalanyl-D-glutamate-2,6-diaminopimelate ligase activity"/>
    <property type="evidence" value="ECO:0007669"/>
    <property type="project" value="UniProtKB-UniRule"/>
</dbReference>
<dbReference type="Gene3D" id="3.90.190.20">
    <property type="entry name" value="Mur ligase, C-terminal domain"/>
    <property type="match status" value="1"/>
</dbReference>
<evidence type="ECO:0000256" key="8">
    <source>
        <dbReference type="ARBA" id="ARBA00022960"/>
    </source>
</evidence>
<evidence type="ECO:0000256" key="16">
    <source>
        <dbReference type="ARBA" id="ARBA00075482"/>
    </source>
</evidence>
<dbReference type="PROSITE" id="PS01011">
    <property type="entry name" value="FOLYLPOLYGLU_SYNT_1"/>
    <property type="match status" value="1"/>
</dbReference>
<dbReference type="AlphaFoldDB" id="F2JSA5"/>
<feature type="binding site" evidence="19">
    <location>
        <begin position="400"/>
        <end position="403"/>
    </location>
    <ligand>
        <name>meso-2,6-diaminopimelate</name>
        <dbReference type="ChEBI" id="CHEBI:57791"/>
    </ligand>
</feature>
<dbReference type="SUPFAM" id="SSF63418">
    <property type="entry name" value="MurE/MurF N-terminal domain"/>
    <property type="match status" value="1"/>
</dbReference>
<dbReference type="InterPro" id="IPR018109">
    <property type="entry name" value="Folylpolyglutamate_synth_CS"/>
</dbReference>
<dbReference type="FunFam" id="3.90.190.20:FF:000006">
    <property type="entry name" value="UDP-N-acetylmuramoyl-L-alanyl-D-glutamate--2,6-diaminopimelate ligase"/>
    <property type="match status" value="1"/>
</dbReference>
<evidence type="ECO:0000313" key="24">
    <source>
        <dbReference type="EMBL" id="ADZ84042.1"/>
    </source>
</evidence>
<feature type="binding site" evidence="19">
    <location>
        <position position="452"/>
    </location>
    <ligand>
        <name>meso-2,6-diaminopimelate</name>
        <dbReference type="ChEBI" id="CHEBI:57791"/>
    </ligand>
</feature>
<keyword evidence="25" id="KW-1185">Reference proteome</keyword>
<keyword evidence="19" id="KW-0460">Magnesium</keyword>
<dbReference type="GO" id="GO:0009252">
    <property type="term" value="P:peptidoglycan biosynthetic process"/>
    <property type="evidence" value="ECO:0007669"/>
    <property type="project" value="UniProtKB-UniRule"/>
</dbReference>
<evidence type="ECO:0000313" key="25">
    <source>
        <dbReference type="Proteomes" id="UP000008467"/>
    </source>
</evidence>
<comment type="similarity">
    <text evidence="2 19">Belongs to the MurCDEF family. MurE subfamily.</text>
</comment>
<name>F2JSA5_CELLD</name>
<evidence type="ECO:0000256" key="1">
    <source>
        <dbReference type="ARBA" id="ARBA00004752"/>
    </source>
</evidence>
<keyword evidence="3 19" id="KW-0963">Cytoplasm</keyword>
<feature type="binding site" evidence="19">
    <location>
        <position position="187"/>
    </location>
    <ligand>
        <name>UDP-N-acetyl-alpha-D-muramoyl-L-alanyl-D-glutamate</name>
        <dbReference type="ChEBI" id="CHEBI:83900"/>
    </ligand>
</feature>
<feature type="domain" description="Mur ligase central" evidence="23">
    <location>
        <begin position="108"/>
        <end position="305"/>
    </location>
</feature>
<dbReference type="GO" id="GO:0005737">
    <property type="term" value="C:cytoplasm"/>
    <property type="evidence" value="ECO:0007669"/>
    <property type="project" value="UniProtKB-SubCell"/>
</dbReference>
<evidence type="ECO:0000259" key="23">
    <source>
        <dbReference type="Pfam" id="PF08245"/>
    </source>
</evidence>
<proteinExistence type="inferred from homology"/>
<protein>
    <recommendedName>
        <fullName evidence="15 19">UDP-N-acetylmuramoyl-L-alanyl-D-glutamate--2,6-diaminopimelate ligase</fullName>
        <ecNumber evidence="14 19">6.3.2.13</ecNumber>
    </recommendedName>
    <alternativeName>
        <fullName evidence="16 19">Meso-A2pm-adding enzyme</fullName>
    </alternativeName>
    <alternativeName>
        <fullName evidence="17 19">Meso-diaminopimelate-adding enzyme</fullName>
    </alternativeName>
    <alternativeName>
        <fullName evidence="18 19">UDP-MurNAc-L-Ala-D-Glu:meso-diaminopimelate ligase</fullName>
    </alternativeName>
    <alternativeName>
        <fullName evidence="19">UDP-MurNAc-tripeptide synthetase</fullName>
    </alternativeName>
    <alternativeName>
        <fullName evidence="19">UDP-N-acetylmuramyl-tripeptide synthetase</fullName>
    </alternativeName>
</protein>
<comment type="subcellular location">
    <subcellularLocation>
        <location evidence="19 20">Cytoplasm</location>
    </subcellularLocation>
</comment>
<dbReference type="NCBIfam" id="NF001124">
    <property type="entry name" value="PRK00139.1-2"/>
    <property type="match status" value="1"/>
</dbReference>
<dbReference type="Pfam" id="PF08245">
    <property type="entry name" value="Mur_ligase_M"/>
    <property type="match status" value="1"/>
</dbReference>
<keyword evidence="8 19" id="KW-0133">Cell shape</keyword>
<keyword evidence="10 19" id="KW-0131">Cell cycle</keyword>
<evidence type="ECO:0000256" key="2">
    <source>
        <dbReference type="ARBA" id="ARBA00005898"/>
    </source>
</evidence>
<dbReference type="STRING" id="642492.Clole_2334"/>
<dbReference type="GO" id="GO:0005524">
    <property type="term" value="F:ATP binding"/>
    <property type="evidence" value="ECO:0007669"/>
    <property type="project" value="UniProtKB-UniRule"/>
</dbReference>
<gene>
    <name evidence="19" type="primary">murE</name>
    <name evidence="24" type="ordered locus">Clole_2334</name>
</gene>
<feature type="domain" description="Mur ligase C-terminal" evidence="22">
    <location>
        <begin position="327"/>
        <end position="454"/>
    </location>
</feature>
<evidence type="ECO:0000256" key="5">
    <source>
        <dbReference type="ARBA" id="ARBA00022618"/>
    </source>
</evidence>
<evidence type="ECO:0000256" key="4">
    <source>
        <dbReference type="ARBA" id="ARBA00022598"/>
    </source>
</evidence>
<evidence type="ECO:0000256" key="6">
    <source>
        <dbReference type="ARBA" id="ARBA00022741"/>
    </source>
</evidence>
<evidence type="ECO:0000256" key="3">
    <source>
        <dbReference type="ARBA" id="ARBA00022490"/>
    </source>
</evidence>
<dbReference type="NCBIfam" id="NF001126">
    <property type="entry name" value="PRK00139.1-4"/>
    <property type="match status" value="1"/>
</dbReference>
<dbReference type="NCBIfam" id="TIGR01085">
    <property type="entry name" value="murE"/>
    <property type="match status" value="1"/>
</dbReference>
<dbReference type="InterPro" id="IPR005761">
    <property type="entry name" value="UDP-N-AcMur-Glu-dNH2Pim_ligase"/>
</dbReference>
<keyword evidence="11 19" id="KW-0961">Cell wall biogenesis/degradation</keyword>
<feature type="binding site" evidence="19">
    <location>
        <position position="30"/>
    </location>
    <ligand>
        <name>UDP-N-acetyl-alpha-D-muramoyl-L-alanyl-D-glutamate</name>
        <dbReference type="ChEBI" id="CHEBI:83900"/>
    </ligand>
</feature>
<comment type="catalytic activity">
    <reaction evidence="12 19">
        <text>UDP-N-acetyl-alpha-D-muramoyl-L-alanyl-D-glutamate + meso-2,6-diaminopimelate + ATP = UDP-N-acetyl-alpha-D-muramoyl-L-alanyl-gamma-D-glutamyl-meso-2,6-diaminopimelate + ADP + phosphate + H(+)</text>
        <dbReference type="Rhea" id="RHEA:23676"/>
        <dbReference type="ChEBI" id="CHEBI:15378"/>
        <dbReference type="ChEBI" id="CHEBI:30616"/>
        <dbReference type="ChEBI" id="CHEBI:43474"/>
        <dbReference type="ChEBI" id="CHEBI:57791"/>
        <dbReference type="ChEBI" id="CHEBI:83900"/>
        <dbReference type="ChEBI" id="CHEBI:83905"/>
        <dbReference type="ChEBI" id="CHEBI:456216"/>
        <dbReference type="EC" id="6.3.2.13"/>
    </reaction>
</comment>
<feature type="binding site" evidence="19">
    <location>
        <position position="179"/>
    </location>
    <ligand>
        <name>UDP-N-acetyl-alpha-D-muramoyl-L-alanyl-D-glutamate</name>
        <dbReference type="ChEBI" id="CHEBI:83900"/>
    </ligand>
</feature>
<dbReference type="InterPro" id="IPR036615">
    <property type="entry name" value="Mur_ligase_C_dom_sf"/>
</dbReference>